<evidence type="ECO:0000313" key="1">
    <source>
        <dbReference type="EMBL" id="KAF9528040.1"/>
    </source>
</evidence>
<dbReference type="EMBL" id="MU157856">
    <property type="protein sequence ID" value="KAF9528040.1"/>
    <property type="molecule type" value="Genomic_DNA"/>
</dbReference>
<gene>
    <name evidence="1" type="ORF">CPB83DRAFT_365577</name>
</gene>
<keyword evidence="2" id="KW-1185">Reference proteome</keyword>
<organism evidence="1 2">
    <name type="scientific">Crepidotus variabilis</name>
    <dbReference type="NCBI Taxonomy" id="179855"/>
    <lineage>
        <taxon>Eukaryota</taxon>
        <taxon>Fungi</taxon>
        <taxon>Dikarya</taxon>
        <taxon>Basidiomycota</taxon>
        <taxon>Agaricomycotina</taxon>
        <taxon>Agaricomycetes</taxon>
        <taxon>Agaricomycetidae</taxon>
        <taxon>Agaricales</taxon>
        <taxon>Agaricineae</taxon>
        <taxon>Crepidotaceae</taxon>
        <taxon>Crepidotus</taxon>
    </lineage>
</organism>
<name>A0A9P6EFK4_9AGAR</name>
<comment type="caution">
    <text evidence="1">The sequence shown here is derived from an EMBL/GenBank/DDBJ whole genome shotgun (WGS) entry which is preliminary data.</text>
</comment>
<reference evidence="1" key="1">
    <citation type="submission" date="2020-11" db="EMBL/GenBank/DDBJ databases">
        <authorList>
            <consortium name="DOE Joint Genome Institute"/>
            <person name="Ahrendt S."/>
            <person name="Riley R."/>
            <person name="Andreopoulos W."/>
            <person name="Labutti K."/>
            <person name="Pangilinan J."/>
            <person name="Ruiz-Duenas F.J."/>
            <person name="Barrasa J.M."/>
            <person name="Sanchez-Garcia M."/>
            <person name="Camarero S."/>
            <person name="Miyauchi S."/>
            <person name="Serrano A."/>
            <person name="Linde D."/>
            <person name="Babiker R."/>
            <person name="Drula E."/>
            <person name="Ayuso-Fernandez I."/>
            <person name="Pacheco R."/>
            <person name="Padilla G."/>
            <person name="Ferreira P."/>
            <person name="Barriuso J."/>
            <person name="Kellner H."/>
            <person name="Castanera R."/>
            <person name="Alfaro M."/>
            <person name="Ramirez L."/>
            <person name="Pisabarro A.G."/>
            <person name="Kuo A."/>
            <person name="Tritt A."/>
            <person name="Lipzen A."/>
            <person name="He G."/>
            <person name="Yan M."/>
            <person name="Ng V."/>
            <person name="Cullen D."/>
            <person name="Martin F."/>
            <person name="Rosso M.-N."/>
            <person name="Henrissat B."/>
            <person name="Hibbett D."/>
            <person name="Martinez A.T."/>
            <person name="Grigoriev I.V."/>
        </authorList>
    </citation>
    <scope>NUCLEOTIDE SEQUENCE</scope>
    <source>
        <strain evidence="1">CBS 506.95</strain>
    </source>
</reference>
<proteinExistence type="predicted"/>
<dbReference type="Proteomes" id="UP000807306">
    <property type="component" value="Unassembled WGS sequence"/>
</dbReference>
<protein>
    <submittedName>
        <fullName evidence="1">Uncharacterized protein</fullName>
    </submittedName>
</protein>
<sequence length="83" mass="9300">MTVTAGMSDSFIKKKSFGLLYFDQVATPSMDLLIFYGLTIFHPIPITRAQMTSRPYRCDSASEVCLTGVMVYVRLLDKISTLP</sequence>
<dbReference type="AlphaFoldDB" id="A0A9P6EFK4"/>
<evidence type="ECO:0000313" key="2">
    <source>
        <dbReference type="Proteomes" id="UP000807306"/>
    </source>
</evidence>
<accession>A0A9P6EFK4</accession>